<feature type="region of interest" description="Disordered" evidence="1">
    <location>
        <begin position="521"/>
        <end position="542"/>
    </location>
</feature>
<keyword evidence="3" id="KW-1185">Reference proteome</keyword>
<evidence type="ECO:0000256" key="1">
    <source>
        <dbReference type="SAM" id="MobiDB-lite"/>
    </source>
</evidence>
<proteinExistence type="predicted"/>
<dbReference type="EMBL" id="CP117430">
    <property type="protein sequence ID" value="WLI17302.1"/>
    <property type="molecule type" value="Genomic_DNA"/>
</dbReference>
<dbReference type="SUPFAM" id="SSF49373">
    <property type="entry name" value="Invasin/intimin cell-adhesion fragments"/>
    <property type="match status" value="1"/>
</dbReference>
<dbReference type="RefSeq" id="WP_305423072.1">
    <property type="nucleotide sequence ID" value="NZ_CP117430.1"/>
</dbReference>
<protein>
    <recommendedName>
        <fullName evidence="4">Ig-like domain (Group 2)</fullName>
    </recommendedName>
</protein>
<sequence>MLMQPLRNLAPLALLDPEIPGRTEPPLASGEWGINLAAAKGNFPEGLKVHIPAWTNMSRGDTVRLLLNGSVVDQHTLAEDTEVGERVTLWIAHGRLHTGSYTLSYDVKRLSQALEPYLQLLKLRVKLERPGGQDLDPDAGEHSELYLHTDPAIIADGVDKDTAKDGVDIIIQAKPGSPTTQPYPNIAVGDKIIVSWGGELVLSDPVTQAQIDDPDNHPIVVHISESVILSAGDSGPEGLAVTFMIHDLVNNASEDWCLETRIVVDTGNSRQDAPILEQADGNVLDLDMLGDAAMKLLVWAASVDFKLHDVIIMHIKGTTLDDKPIDIEVRQSIDKTPPLVVEVLLPNSAARALAKTQAVFFFELERPGAVIPRSKGRFINIIGEARRLAAPIAEDAQNGALDPDLPSIRVRIPFDEIFQVGMAIELKWFGRRADLSTYEPELDWYFPSQGEIDDKEDFFITVEGRHLKTLEGGTLELSYNLLSEENGEIVKRGSLSAALLNVGEAKFELVKPIVLGEKDGALEPKDLPNGTGKLTAPRPTVNPTQSGDVVTYTWLGEVSGKQEDSITLNALSKDKDVVFTLNLMFVAAHIEPNRGRKVTVKYSIWRFATGETSYSNPLEFTVGEVFDLEPAPPRIQQAEADGTTLLPIKAVDALTALIPADGWLPTDKLSVTWSGASGTAAGGSHTTDPKPISETGLSIALLVSVLAFNLGRAVTVTYTITRDGKSITSQPLILNVGTLPASALNSPLIQEADANNVLDVGALGGKNVTIRALSWALIAVGQQVWMTLEGQKADGSAHNLTVWAGGSAHYVNDTWFSQGYWLRSVANSHFTALGDDSRLRIKFWVALDQSNKVENAVAFVDRVYTIRAFEVVTPTITRAEDSKGAEIPPAGFTVDTTVTLTGTASKGQKVQVLDGDTIKGEATADLISGIWTLVMTALSLAAHSFTAKALYGAGASSAARVVHVVAATDPTITSVKDASNWDIPDMGYTVHNRVTVTGSAPRGHKVEVFVGTVSMGKVEAGSNSLWTITLNGLALNVQHSIQAMGQYASKPPSNVWRLTSVQGQVPDITAMDDSKGGAIANGGTTYDTSVRLRGTANAFLAVEIFNGSISKGKSRVDASGNWTLTVTALPLATHEFTAKAWYGSSTVSTAWKVTVAPLIIVDPSRLTLSGANLFTRSTAFVLSGFDPVGTAAERRGTGGTPPYTYSSSNSAIATVDSTGMVRSQGNGSAAITVRDSQGRTGTFEVVCSGVEEMVLDPRILTAGVTAYIQSQGGRTFPRDPEPRMAKYRRTAPDSRYMYLIGYELTGNTWHPCEAYQQTSSGRWHTKTTNREYSSFHVGTIYLR</sequence>
<evidence type="ECO:0000313" key="2">
    <source>
        <dbReference type="EMBL" id="WLI17302.1"/>
    </source>
</evidence>
<accession>A0ABY9GP41</accession>
<reference evidence="2 3" key="1">
    <citation type="submission" date="2023-02" db="EMBL/GenBank/DDBJ databases">
        <title>Evolution of Hrp T3SS in non-pathogenic Pseudomonas fluorescens.</title>
        <authorList>
            <person name="Liao K."/>
            <person name="Wei H."/>
            <person name="Gu Y."/>
        </authorList>
    </citation>
    <scope>NUCLEOTIDE SEQUENCE [LARGE SCALE GENOMIC DNA]</scope>
    <source>
        <strain evidence="2 3">FP607</strain>
    </source>
</reference>
<evidence type="ECO:0008006" key="4">
    <source>
        <dbReference type="Google" id="ProtNLM"/>
    </source>
</evidence>
<dbReference type="InterPro" id="IPR013783">
    <property type="entry name" value="Ig-like_fold"/>
</dbReference>
<name>A0ABY9GP41_9PSED</name>
<organism evidence="2 3">
    <name type="scientific">Pseudomonas wuhanensis</name>
    <dbReference type="NCBI Taxonomy" id="2954098"/>
    <lineage>
        <taxon>Bacteria</taxon>
        <taxon>Pseudomonadati</taxon>
        <taxon>Pseudomonadota</taxon>
        <taxon>Gammaproteobacteria</taxon>
        <taxon>Pseudomonadales</taxon>
        <taxon>Pseudomonadaceae</taxon>
        <taxon>Pseudomonas</taxon>
    </lineage>
</organism>
<dbReference type="Gene3D" id="2.60.40.10">
    <property type="entry name" value="Immunoglobulins"/>
    <property type="match status" value="2"/>
</dbReference>
<dbReference type="Proteomes" id="UP001230768">
    <property type="component" value="Chromosome"/>
</dbReference>
<evidence type="ECO:0000313" key="3">
    <source>
        <dbReference type="Proteomes" id="UP001230768"/>
    </source>
</evidence>
<gene>
    <name evidence="2" type="ORF">PSH88_24105</name>
</gene>
<dbReference type="Gene3D" id="2.60.40.1080">
    <property type="match status" value="1"/>
</dbReference>
<dbReference type="InterPro" id="IPR008964">
    <property type="entry name" value="Invasin/intimin_cell_adhesion"/>
</dbReference>
<dbReference type="Pfam" id="PF26182">
    <property type="entry name" value="Ig_NUP210_5th"/>
    <property type="match status" value="1"/>
</dbReference>